<dbReference type="Proteomes" id="UP001321861">
    <property type="component" value="Chromosome"/>
</dbReference>
<reference evidence="1 2" key="1">
    <citation type="journal article" date="2023" name="Microbiol. Spectr.">
        <title>Symbiosis of Carpenter Bees with Uncharacterized Lactic Acid Bacteria Showing NAD Auxotrophy.</title>
        <authorList>
            <person name="Kawasaki S."/>
            <person name="Ozawa K."/>
            <person name="Mori T."/>
            <person name="Yamamoto A."/>
            <person name="Ito M."/>
            <person name="Ohkuma M."/>
            <person name="Sakamoto M."/>
            <person name="Matsutani M."/>
        </authorList>
    </citation>
    <scope>NUCLEOTIDE SEQUENCE [LARGE SCALE GENOMIC DNA]</scope>
    <source>
        <strain evidence="1 2">XA3</strain>
    </source>
</reference>
<keyword evidence="2" id="KW-1185">Reference proteome</keyword>
<proteinExistence type="predicted"/>
<dbReference type="RefSeq" id="WP_317634577.1">
    <property type="nucleotide sequence ID" value="NZ_AP026802.1"/>
</dbReference>
<organism evidence="1 2">
    <name type="scientific">Xylocopilactobacillus apicola</name>
    <dbReference type="NCBI Taxonomy" id="2932184"/>
    <lineage>
        <taxon>Bacteria</taxon>
        <taxon>Bacillati</taxon>
        <taxon>Bacillota</taxon>
        <taxon>Bacilli</taxon>
        <taxon>Lactobacillales</taxon>
        <taxon>Lactobacillaceae</taxon>
        <taxon>Xylocopilactobacillus</taxon>
    </lineage>
</organism>
<dbReference type="AlphaFoldDB" id="A0AAU9DD53"/>
<evidence type="ECO:0008006" key="3">
    <source>
        <dbReference type="Google" id="ProtNLM"/>
    </source>
</evidence>
<accession>A0AAU9DD53</accession>
<name>A0AAU9DD53_9LACO</name>
<protein>
    <recommendedName>
        <fullName evidence="3">YokE-like PH domain-containing protein</fullName>
    </recommendedName>
</protein>
<dbReference type="EMBL" id="AP026802">
    <property type="protein sequence ID" value="BDR58742.1"/>
    <property type="molecule type" value="Genomic_DNA"/>
</dbReference>
<evidence type="ECO:0000313" key="1">
    <source>
        <dbReference type="EMBL" id="BDR58742.1"/>
    </source>
</evidence>
<sequence>MGFKKQDLDDFLKKNDLLDDDTHSICVTTRRGIFSSVNDYYFISFNRQGLAIIPLTAMGKFVGNIFFSENDQIEEAFLKKAIWGYKFIIKPKGDKKGSKFTVRSIMVGYHEQKAELAEFIKKYG</sequence>
<dbReference type="KEGG" id="xap:XA3_11830"/>
<evidence type="ECO:0000313" key="2">
    <source>
        <dbReference type="Proteomes" id="UP001321861"/>
    </source>
</evidence>
<gene>
    <name evidence="1" type="ORF">XA3_11830</name>
</gene>